<dbReference type="PANTHER" id="PTHR13696">
    <property type="entry name" value="P-LOOP CONTAINING NUCLEOSIDE TRIPHOSPHATE HYDROLASE"/>
    <property type="match status" value="1"/>
</dbReference>
<dbReference type="EMBL" id="JAMXMC010000001">
    <property type="protein sequence ID" value="MCO5975249.1"/>
    <property type="molecule type" value="Genomic_DNA"/>
</dbReference>
<dbReference type="InterPro" id="IPR027417">
    <property type="entry name" value="P-loop_NTPase"/>
</dbReference>
<feature type="domain" description="AAA" evidence="1">
    <location>
        <begin position="112"/>
        <end position="289"/>
    </location>
</feature>
<comment type="caution">
    <text evidence="2">The sequence shown here is derived from an EMBL/GenBank/DDBJ whole genome shotgun (WGS) entry which is preliminary data.</text>
</comment>
<gene>
    <name evidence="2" type="ORF">M0L44_00750</name>
</gene>
<dbReference type="RefSeq" id="WP_252767699.1">
    <property type="nucleotide sequence ID" value="NZ_JAMXMC010000001.1"/>
</dbReference>
<dbReference type="Gene3D" id="3.40.50.300">
    <property type="entry name" value="P-loop containing nucleotide triphosphate hydrolases"/>
    <property type="match status" value="1"/>
</dbReference>
<name>A0ABT1BG83_9BURK</name>
<proteinExistence type="predicted"/>
<dbReference type="CDD" id="cd02042">
    <property type="entry name" value="ParAB_family"/>
    <property type="match status" value="1"/>
</dbReference>
<dbReference type="InterPro" id="IPR050678">
    <property type="entry name" value="DNA_Partitioning_ATPase"/>
</dbReference>
<evidence type="ECO:0000313" key="2">
    <source>
        <dbReference type="EMBL" id="MCO5975249.1"/>
    </source>
</evidence>
<dbReference type="Pfam" id="PF13614">
    <property type="entry name" value="AAA_31"/>
    <property type="match status" value="1"/>
</dbReference>
<protein>
    <submittedName>
        <fullName evidence="2">AAA family ATPase</fullName>
    </submittedName>
</protein>
<keyword evidence="3" id="KW-1185">Reference proteome</keyword>
<dbReference type="InterPro" id="IPR025669">
    <property type="entry name" value="AAA_dom"/>
</dbReference>
<accession>A0ABT1BG83</accession>
<sequence>MDRIAFKSPAPISLADIADQAERAVAMMAQIRTAMLAPTARKLPPIFNLSQLAALCGIEKGSLSHRLGKSDLPAGKLNEAGSRREFSLEEARTWIREYRKEWLRPPGAEAVTISIGNFKGGVSKTTTAVTLAQGLSLLGHRVLVIDTDPQGSLTTLFGILPDTEVEEGDTILPLAMGTETSIRYAIRSTYWTGIDLVAAAPVLFGAEFALPARQTQEPGFEFWRVLDLGIDDVRDEYDVIIIDTPPALSYTTINAFMASNGIIMPLPPNALDFASASQFWSLFSDLTAELLTNRGLTKEFDFIHILLARVDSTDAASNIVRQWIGQTYAEKVLPVEIPKTAVTGVTAAEFGTVYDVAKYDGSARTFKRARDAYDSFVGHIDGSIRSVWAKQAVTAGQGRAGVLNGSTAAAKQGAKR</sequence>
<organism evidence="2 3">
    <name type="scientific">Ideonella oryzae</name>
    <dbReference type="NCBI Taxonomy" id="2937441"/>
    <lineage>
        <taxon>Bacteria</taxon>
        <taxon>Pseudomonadati</taxon>
        <taxon>Pseudomonadota</taxon>
        <taxon>Betaproteobacteria</taxon>
        <taxon>Burkholderiales</taxon>
        <taxon>Sphaerotilaceae</taxon>
        <taxon>Ideonella</taxon>
    </lineage>
</organism>
<evidence type="ECO:0000259" key="1">
    <source>
        <dbReference type="Pfam" id="PF13614"/>
    </source>
</evidence>
<dbReference type="Proteomes" id="UP001204851">
    <property type="component" value="Unassembled WGS sequence"/>
</dbReference>
<evidence type="ECO:0000313" key="3">
    <source>
        <dbReference type="Proteomes" id="UP001204851"/>
    </source>
</evidence>
<dbReference type="PANTHER" id="PTHR13696:SF52">
    <property type="entry name" value="PARA FAMILY PROTEIN CT_582"/>
    <property type="match status" value="1"/>
</dbReference>
<dbReference type="SUPFAM" id="SSF52540">
    <property type="entry name" value="P-loop containing nucleoside triphosphate hydrolases"/>
    <property type="match status" value="1"/>
</dbReference>
<reference evidence="2 3" key="1">
    <citation type="submission" date="2022-06" db="EMBL/GenBank/DDBJ databases">
        <title>Ideonella sp. NS12-5 Genome sequencing and assembly.</title>
        <authorList>
            <person name="Jung Y."/>
        </authorList>
    </citation>
    <scope>NUCLEOTIDE SEQUENCE [LARGE SCALE GENOMIC DNA]</scope>
    <source>
        <strain evidence="2 3">NS12-5</strain>
    </source>
</reference>